<dbReference type="EMBL" id="DVHH01000119">
    <property type="protein sequence ID" value="HIR54897.1"/>
    <property type="molecule type" value="Genomic_DNA"/>
</dbReference>
<evidence type="ECO:0000313" key="3">
    <source>
        <dbReference type="EMBL" id="HIR54897.1"/>
    </source>
</evidence>
<feature type="domain" description="ABC transporter substrate-binding protein PnrA-like" evidence="2">
    <location>
        <begin position="314"/>
        <end position="459"/>
    </location>
</feature>
<dbReference type="AlphaFoldDB" id="A0A9D1DL64"/>
<dbReference type="GO" id="GO:0005886">
    <property type="term" value="C:plasma membrane"/>
    <property type="evidence" value="ECO:0007669"/>
    <property type="project" value="InterPro"/>
</dbReference>
<dbReference type="PANTHER" id="PTHR43208">
    <property type="entry name" value="ABC TRANSPORTER SUBSTRATE-BINDING PROTEIN"/>
    <property type="match status" value="1"/>
</dbReference>
<gene>
    <name evidence="3" type="ORF">IAD36_04775</name>
</gene>
<reference evidence="3" key="1">
    <citation type="submission" date="2020-10" db="EMBL/GenBank/DDBJ databases">
        <authorList>
            <person name="Gilroy R."/>
        </authorList>
    </citation>
    <scope>NUCLEOTIDE SEQUENCE</scope>
    <source>
        <strain evidence="3">ChiGjej3B3-7149</strain>
    </source>
</reference>
<dbReference type="InterPro" id="IPR052910">
    <property type="entry name" value="ABC-Purine-Binding"/>
</dbReference>
<evidence type="ECO:0000259" key="2">
    <source>
        <dbReference type="Pfam" id="PF02608"/>
    </source>
</evidence>
<evidence type="ECO:0000313" key="4">
    <source>
        <dbReference type="Proteomes" id="UP000824238"/>
    </source>
</evidence>
<sequence length="654" mass="72721">MNQSEATVQYAQALKAGQKTYKDCVLTGRYPYLQILDEILDDSMVAGVVDLGVINIPSEQIVGTKGEGRRTAFAADFMPLLSADSEFAAKWTELCAAHLSDEGIRDPVRCYEYMGRFYVQEGNKRVSVLKSFHAPSVPGYVTRVIPAYSDDEAVVIYYEFLDFYRLSGLYQVYFSRRGSFAKLQAALGFDPDHVWTEDERRRFQSAFHYFKDAFYKLGGKKLPITVADALLVWLSYYPIGSIKELTVPEISKTLSTIWSDLKAKTQGEPIEVSTDDAEEAPSKGILNRIFGSVFLPNHLNVAFINRPDPIHSNWISGHDLGRRTLEAAMSREVTVRSYNLEPDSDVDAVMEQAAEDGAQVVFATTAPLISACRKLAARHPEIKVLNCSVAMPYPGVRTYYSRIYEGKFITGAIAGAMTKSDRIGYIASNPIFGVPAGINAFALGARLTNPNARVSLAWSCVSEDPISGLLEQGVDIISNRDIPTPRQPQGSWGLCAVEPGRTLRPLASPYWDWGNFYIRLVSSILHGGWEALDYKNSGKAVNYWWGMRSGTVGLKLADDLPDGVRSLANILCQGIIDGTFTVFHRKYRSQDGSIESDGNRWLSPEDVLHMDWLCDCVDGSIPAYDELLPMSRSIVRLQGVYREKLPPEKEGPLL</sequence>
<dbReference type="Pfam" id="PF02608">
    <property type="entry name" value="Bmp"/>
    <property type="match status" value="1"/>
</dbReference>
<accession>A0A9D1DL64</accession>
<keyword evidence="1" id="KW-0732">Signal</keyword>
<protein>
    <submittedName>
        <fullName evidence="3">BMP family ABC transporter substrate-binding protein</fullName>
    </submittedName>
</protein>
<dbReference type="Proteomes" id="UP000824238">
    <property type="component" value="Unassembled WGS sequence"/>
</dbReference>
<dbReference type="InterPro" id="IPR003760">
    <property type="entry name" value="PnrA-like"/>
</dbReference>
<organism evidence="3 4">
    <name type="scientific">Candidatus Scatomorpha intestinigallinarum</name>
    <dbReference type="NCBI Taxonomy" id="2840923"/>
    <lineage>
        <taxon>Bacteria</taxon>
        <taxon>Bacillati</taxon>
        <taxon>Bacillota</taxon>
        <taxon>Clostridia</taxon>
        <taxon>Eubacteriales</taxon>
        <taxon>Candidatus Scatomorpha</taxon>
    </lineage>
</organism>
<reference evidence="3" key="2">
    <citation type="journal article" date="2021" name="PeerJ">
        <title>Extensive microbial diversity within the chicken gut microbiome revealed by metagenomics and culture.</title>
        <authorList>
            <person name="Gilroy R."/>
            <person name="Ravi A."/>
            <person name="Getino M."/>
            <person name="Pursley I."/>
            <person name="Horton D.L."/>
            <person name="Alikhan N.F."/>
            <person name="Baker D."/>
            <person name="Gharbi K."/>
            <person name="Hall N."/>
            <person name="Watson M."/>
            <person name="Adriaenssens E.M."/>
            <person name="Foster-Nyarko E."/>
            <person name="Jarju S."/>
            <person name="Secka A."/>
            <person name="Antonio M."/>
            <person name="Oren A."/>
            <person name="Chaudhuri R.R."/>
            <person name="La Ragione R."/>
            <person name="Hildebrand F."/>
            <person name="Pallen M.J."/>
        </authorList>
    </citation>
    <scope>NUCLEOTIDE SEQUENCE</scope>
    <source>
        <strain evidence="3">ChiGjej3B3-7149</strain>
    </source>
</reference>
<dbReference type="PANTHER" id="PTHR43208:SF1">
    <property type="entry name" value="ABC TRANSPORTER SUBSTRATE-BINDING PROTEIN"/>
    <property type="match status" value="1"/>
</dbReference>
<proteinExistence type="predicted"/>
<evidence type="ECO:0000256" key="1">
    <source>
        <dbReference type="ARBA" id="ARBA00022729"/>
    </source>
</evidence>
<name>A0A9D1DL64_9FIRM</name>
<dbReference type="Gene3D" id="3.40.50.2300">
    <property type="match status" value="2"/>
</dbReference>
<comment type="caution">
    <text evidence="3">The sequence shown here is derived from an EMBL/GenBank/DDBJ whole genome shotgun (WGS) entry which is preliminary data.</text>
</comment>